<dbReference type="InterPro" id="IPR003593">
    <property type="entry name" value="AAA+_ATPase"/>
</dbReference>
<dbReference type="SUPFAM" id="SSF52540">
    <property type="entry name" value="P-loop containing nucleoside triphosphate hydrolases"/>
    <property type="match status" value="1"/>
</dbReference>
<evidence type="ECO:0000256" key="2">
    <source>
        <dbReference type="ARBA" id="ARBA00022448"/>
    </source>
</evidence>
<evidence type="ECO:0000313" key="7">
    <source>
        <dbReference type="Proteomes" id="UP000199183"/>
    </source>
</evidence>
<dbReference type="STRING" id="640635.SAMN04489806_2427"/>
<evidence type="ECO:0000256" key="3">
    <source>
        <dbReference type="ARBA" id="ARBA00022741"/>
    </source>
</evidence>
<dbReference type="InterPro" id="IPR013563">
    <property type="entry name" value="Oligopep_ABC_C"/>
</dbReference>
<accession>A0A1H4P7Z1</accession>
<reference evidence="6 7" key="1">
    <citation type="submission" date="2016-10" db="EMBL/GenBank/DDBJ databases">
        <authorList>
            <person name="de Groot N.N."/>
        </authorList>
    </citation>
    <scope>NUCLEOTIDE SEQUENCE [LARGE SCALE GENOMIC DNA]</scope>
    <source>
        <strain evidence="6 7">DSM 21799</strain>
    </source>
</reference>
<dbReference type="GO" id="GO:0005524">
    <property type="term" value="F:ATP binding"/>
    <property type="evidence" value="ECO:0007669"/>
    <property type="project" value="UniProtKB-KW"/>
</dbReference>
<organism evidence="6 7">
    <name type="scientific">Paramicrobacterium humi</name>
    <dbReference type="NCBI Taxonomy" id="640635"/>
    <lineage>
        <taxon>Bacteria</taxon>
        <taxon>Bacillati</taxon>
        <taxon>Actinomycetota</taxon>
        <taxon>Actinomycetes</taxon>
        <taxon>Micrococcales</taxon>
        <taxon>Microbacteriaceae</taxon>
        <taxon>Paramicrobacterium</taxon>
    </lineage>
</organism>
<dbReference type="InterPro" id="IPR027417">
    <property type="entry name" value="P-loop_NTPase"/>
</dbReference>
<dbReference type="Gene3D" id="3.40.50.300">
    <property type="entry name" value="P-loop containing nucleotide triphosphate hydrolases"/>
    <property type="match status" value="1"/>
</dbReference>
<dbReference type="InterPro" id="IPR050319">
    <property type="entry name" value="ABC_transp_ATP-bind"/>
</dbReference>
<keyword evidence="7" id="KW-1185">Reference proteome</keyword>
<feature type="domain" description="ABC transporter" evidence="5">
    <location>
        <begin position="17"/>
        <end position="252"/>
    </location>
</feature>
<dbReference type="PANTHER" id="PTHR43776">
    <property type="entry name" value="TRANSPORT ATP-BINDING PROTEIN"/>
    <property type="match status" value="1"/>
</dbReference>
<dbReference type="Pfam" id="PF00005">
    <property type="entry name" value="ABC_tran"/>
    <property type="match status" value="1"/>
</dbReference>
<dbReference type="GO" id="GO:0016887">
    <property type="term" value="F:ATP hydrolysis activity"/>
    <property type="evidence" value="ECO:0007669"/>
    <property type="project" value="InterPro"/>
</dbReference>
<dbReference type="Pfam" id="PF08352">
    <property type="entry name" value="oligo_HPY"/>
    <property type="match status" value="1"/>
</dbReference>
<dbReference type="RefSeq" id="WP_434061458.1">
    <property type="nucleotide sequence ID" value="NZ_FNRY01000001.1"/>
</dbReference>
<evidence type="ECO:0000256" key="1">
    <source>
        <dbReference type="ARBA" id="ARBA00005417"/>
    </source>
</evidence>
<dbReference type="PANTHER" id="PTHR43776:SF7">
    <property type="entry name" value="D,D-DIPEPTIDE TRANSPORT ATP-BINDING PROTEIN DDPF-RELATED"/>
    <property type="match status" value="1"/>
</dbReference>
<dbReference type="CDD" id="cd03257">
    <property type="entry name" value="ABC_NikE_OppD_transporters"/>
    <property type="match status" value="1"/>
</dbReference>
<dbReference type="GO" id="GO:0055085">
    <property type="term" value="P:transmembrane transport"/>
    <property type="evidence" value="ECO:0007669"/>
    <property type="project" value="UniProtKB-ARBA"/>
</dbReference>
<comment type="similarity">
    <text evidence="1">Belongs to the ABC transporter superfamily.</text>
</comment>
<protein>
    <submittedName>
        <fullName evidence="6">Peptide/nickel transport system ATP-binding protein</fullName>
    </submittedName>
</protein>
<dbReference type="AlphaFoldDB" id="A0A1H4P7Z1"/>
<dbReference type="EMBL" id="FNRY01000001">
    <property type="protein sequence ID" value="SEC03571.1"/>
    <property type="molecule type" value="Genomic_DNA"/>
</dbReference>
<evidence type="ECO:0000313" key="6">
    <source>
        <dbReference type="EMBL" id="SEC03571.1"/>
    </source>
</evidence>
<dbReference type="InterPro" id="IPR003439">
    <property type="entry name" value="ABC_transporter-like_ATP-bd"/>
</dbReference>
<evidence type="ECO:0000259" key="5">
    <source>
        <dbReference type="PROSITE" id="PS50893"/>
    </source>
</evidence>
<proteinExistence type="inferred from homology"/>
<dbReference type="InterPro" id="IPR017871">
    <property type="entry name" value="ABC_transporter-like_CS"/>
</dbReference>
<dbReference type="SMART" id="SM00382">
    <property type="entry name" value="AAA"/>
    <property type="match status" value="1"/>
</dbReference>
<dbReference type="Proteomes" id="UP000199183">
    <property type="component" value="Unassembled WGS sequence"/>
</dbReference>
<dbReference type="PROSITE" id="PS00211">
    <property type="entry name" value="ABC_TRANSPORTER_1"/>
    <property type="match status" value="1"/>
</dbReference>
<gene>
    <name evidence="6" type="ORF">SAMN04489806_2427</name>
</gene>
<sequence length="264" mass="28743">MTEPLFRLSGLTRDYSLPRESMFQAPRVTRALAPTDLVIEEGSSLGVIGESGSGKSTLVRLMLALDTATAGTVRFRGTPVHPGRRAAWFRRETGIVFQDPYASLDPRMTVARIIAEPLTGLGIPGNHRARVLQVLSRVGLDADMAGRYPHEFSGGQRQRIALARAIVHEPCVLVGDEPVSALDVTVRAQILDLLRDLKQTMGLTVVLVSHDIGIVRDLCERVAVMHDGHIVEEGPTAQVLTQPAHDYTRRLLDAVPVLEIPGEG</sequence>
<evidence type="ECO:0000256" key="4">
    <source>
        <dbReference type="ARBA" id="ARBA00022840"/>
    </source>
</evidence>
<dbReference type="GO" id="GO:0015833">
    <property type="term" value="P:peptide transport"/>
    <property type="evidence" value="ECO:0007669"/>
    <property type="project" value="InterPro"/>
</dbReference>
<keyword evidence="4 6" id="KW-0067">ATP-binding</keyword>
<keyword evidence="2" id="KW-0813">Transport</keyword>
<name>A0A1H4P7Z1_9MICO</name>
<dbReference type="PROSITE" id="PS50893">
    <property type="entry name" value="ABC_TRANSPORTER_2"/>
    <property type="match status" value="1"/>
</dbReference>
<keyword evidence="3" id="KW-0547">Nucleotide-binding</keyword>